<comment type="pathway">
    <text evidence="1 9">Cell wall biogenesis; peptidoglycan biosynthesis.</text>
</comment>
<dbReference type="PANTHER" id="PTHR30582">
    <property type="entry name" value="L,D-TRANSPEPTIDASE"/>
    <property type="match status" value="1"/>
</dbReference>
<name>A0A679J295_9HYPH</name>
<keyword evidence="7 9" id="KW-0573">Peptidoglycan synthesis</keyword>
<dbReference type="Gene3D" id="2.40.440.10">
    <property type="entry name" value="L,D-transpeptidase catalytic domain-like"/>
    <property type="match status" value="1"/>
</dbReference>
<dbReference type="GO" id="GO:0008360">
    <property type="term" value="P:regulation of cell shape"/>
    <property type="evidence" value="ECO:0007669"/>
    <property type="project" value="UniProtKB-UniRule"/>
</dbReference>
<dbReference type="PROSITE" id="PS52029">
    <property type="entry name" value="LD_TPASE"/>
    <property type="match status" value="1"/>
</dbReference>
<dbReference type="UniPathway" id="UPA00219"/>
<dbReference type="EC" id="2.-.-.-" evidence="12"/>
<evidence type="ECO:0000256" key="1">
    <source>
        <dbReference type="ARBA" id="ARBA00004752"/>
    </source>
</evidence>
<accession>A0A679J295</accession>
<evidence type="ECO:0000256" key="8">
    <source>
        <dbReference type="ARBA" id="ARBA00023316"/>
    </source>
</evidence>
<dbReference type="Pfam" id="PF03734">
    <property type="entry name" value="YkuD"/>
    <property type="match status" value="1"/>
</dbReference>
<dbReference type="EMBL" id="LR743504">
    <property type="protein sequence ID" value="CAA2100868.1"/>
    <property type="molecule type" value="Genomic_DNA"/>
</dbReference>
<evidence type="ECO:0000313" key="12">
    <source>
        <dbReference type="EMBL" id="CAA2100868.1"/>
    </source>
</evidence>
<gene>
    <name evidence="12" type="primary">ynhG_1</name>
    <name evidence="12" type="ORF">MBUL_00888</name>
</gene>
<proteinExistence type="inferred from homology"/>
<dbReference type="SUPFAM" id="SSF141523">
    <property type="entry name" value="L,D-transpeptidase catalytic domain-like"/>
    <property type="match status" value="1"/>
</dbReference>
<dbReference type="GO" id="GO:0016757">
    <property type="term" value="F:glycosyltransferase activity"/>
    <property type="evidence" value="ECO:0007669"/>
    <property type="project" value="UniProtKB-KW"/>
</dbReference>
<dbReference type="InterPro" id="IPR050979">
    <property type="entry name" value="LD-transpeptidase"/>
</dbReference>
<dbReference type="AlphaFoldDB" id="A0A679J295"/>
<evidence type="ECO:0000256" key="4">
    <source>
        <dbReference type="ARBA" id="ARBA00022679"/>
    </source>
</evidence>
<dbReference type="GO" id="GO:0018104">
    <property type="term" value="P:peptidoglycan-protein cross-linking"/>
    <property type="evidence" value="ECO:0007669"/>
    <property type="project" value="TreeGrafter"/>
</dbReference>
<feature type="active site" description="Nucleophile" evidence="9">
    <location>
        <position position="297"/>
    </location>
</feature>
<dbReference type="InterPro" id="IPR005490">
    <property type="entry name" value="LD_TPept_cat_dom"/>
</dbReference>
<keyword evidence="4 12" id="KW-0808">Transferase</keyword>
<keyword evidence="3" id="KW-0328">Glycosyltransferase</keyword>
<evidence type="ECO:0000259" key="11">
    <source>
        <dbReference type="PROSITE" id="PS52029"/>
    </source>
</evidence>
<feature type="active site" description="Proton donor/acceptor" evidence="9">
    <location>
        <position position="281"/>
    </location>
</feature>
<keyword evidence="5" id="KW-0378">Hydrolase</keyword>
<dbReference type="GO" id="GO:0071555">
    <property type="term" value="P:cell wall organization"/>
    <property type="evidence" value="ECO:0007669"/>
    <property type="project" value="UniProtKB-UniRule"/>
</dbReference>
<dbReference type="PROSITE" id="PS51318">
    <property type="entry name" value="TAT"/>
    <property type="match status" value="1"/>
</dbReference>
<evidence type="ECO:0000256" key="7">
    <source>
        <dbReference type="ARBA" id="ARBA00022984"/>
    </source>
</evidence>
<dbReference type="InterPro" id="IPR038063">
    <property type="entry name" value="Transpep_catalytic_dom"/>
</dbReference>
<dbReference type="FunFam" id="2.40.440.10:FF:000002">
    <property type="entry name" value="L,D-transpeptidase ErfK/SrfK"/>
    <property type="match status" value="1"/>
</dbReference>
<dbReference type="CDD" id="cd16913">
    <property type="entry name" value="YkuD_like"/>
    <property type="match status" value="1"/>
</dbReference>
<feature type="region of interest" description="Disordered" evidence="10">
    <location>
        <begin position="1"/>
        <end position="22"/>
    </location>
</feature>
<evidence type="ECO:0000256" key="5">
    <source>
        <dbReference type="ARBA" id="ARBA00022801"/>
    </source>
</evidence>
<dbReference type="GO" id="GO:0071972">
    <property type="term" value="F:peptidoglycan L,D-transpeptidase activity"/>
    <property type="evidence" value="ECO:0007669"/>
    <property type="project" value="TreeGrafter"/>
</dbReference>
<evidence type="ECO:0000256" key="6">
    <source>
        <dbReference type="ARBA" id="ARBA00022960"/>
    </source>
</evidence>
<feature type="domain" description="L,D-TPase catalytic" evidence="11">
    <location>
        <begin position="179"/>
        <end position="321"/>
    </location>
</feature>
<evidence type="ECO:0000256" key="2">
    <source>
        <dbReference type="ARBA" id="ARBA00005992"/>
    </source>
</evidence>
<organism evidence="12">
    <name type="scientific">Methylobacterium bullatum</name>
    <dbReference type="NCBI Taxonomy" id="570505"/>
    <lineage>
        <taxon>Bacteria</taxon>
        <taxon>Pseudomonadati</taxon>
        <taxon>Pseudomonadota</taxon>
        <taxon>Alphaproteobacteria</taxon>
        <taxon>Hyphomicrobiales</taxon>
        <taxon>Methylobacteriaceae</taxon>
        <taxon>Methylobacterium</taxon>
    </lineage>
</organism>
<dbReference type="InterPro" id="IPR006311">
    <property type="entry name" value="TAT_signal"/>
</dbReference>
<reference evidence="12" key="1">
    <citation type="submission" date="2019-12" db="EMBL/GenBank/DDBJ databases">
        <authorList>
            <person name="Cremers G."/>
        </authorList>
    </citation>
    <scope>NUCLEOTIDE SEQUENCE</scope>
    <source>
        <strain evidence="12">Mbul1</strain>
    </source>
</reference>
<keyword evidence="8 9" id="KW-0961">Cell wall biogenesis/degradation</keyword>
<feature type="compositionally biased region" description="Basic and acidic residues" evidence="10">
    <location>
        <begin position="1"/>
        <end position="21"/>
    </location>
</feature>
<dbReference type="GO" id="GO:0005576">
    <property type="term" value="C:extracellular region"/>
    <property type="evidence" value="ECO:0007669"/>
    <property type="project" value="TreeGrafter"/>
</dbReference>
<keyword evidence="6 9" id="KW-0133">Cell shape</keyword>
<evidence type="ECO:0000256" key="3">
    <source>
        <dbReference type="ARBA" id="ARBA00022676"/>
    </source>
</evidence>
<comment type="similarity">
    <text evidence="2">Belongs to the YkuD family.</text>
</comment>
<sequence>MSERSESEHSKSERFLPEHPDLPVSRRTLLSGAGATLALIGSPLSALAQVRGRLSLDSEDGYGPYDDDRLYRDEAGRLYRRRGGRYEPYGERTAAPRFEDDPDADPYADPNARRRAQQPPPANQGNAVARPVDDGPIDYAKAYAAITDEPFPVYAFNWRKANPVFLRQEIAYTGREPPGTIVVDPRAHHLTLVQANGRARRYGVGVGKQGFSWSGVSTVNSKQMWPDWYPPKEMIARTPKLARSVTQLQSGLGVPGGSRNPLGARAHYLWQDNKDTLYRIHGTLEPESIGLSVSSGCIRMINQDVIDLYGRVEIGTRVVVLT</sequence>
<evidence type="ECO:0000256" key="10">
    <source>
        <dbReference type="SAM" id="MobiDB-lite"/>
    </source>
</evidence>
<feature type="region of interest" description="Disordered" evidence="10">
    <location>
        <begin position="88"/>
        <end position="133"/>
    </location>
</feature>
<dbReference type="PANTHER" id="PTHR30582:SF24">
    <property type="entry name" value="L,D-TRANSPEPTIDASE ERFK_SRFK-RELATED"/>
    <property type="match status" value="1"/>
</dbReference>
<protein>
    <submittedName>
        <fullName evidence="12">Putative L,D-transpeptidase YnhG</fullName>
        <ecNumber evidence="12">2.-.-.-</ecNumber>
    </submittedName>
</protein>
<evidence type="ECO:0000256" key="9">
    <source>
        <dbReference type="PROSITE-ProRule" id="PRU01373"/>
    </source>
</evidence>